<dbReference type="InterPro" id="IPR000953">
    <property type="entry name" value="Chromo/chromo_shadow_dom"/>
</dbReference>
<comment type="caution">
    <text evidence="4">The sequence shown here is derived from an EMBL/GenBank/DDBJ whole genome shotgun (WGS) entry which is preliminary data.</text>
</comment>
<dbReference type="PROSITE" id="PS50013">
    <property type="entry name" value="CHROMO_2"/>
    <property type="match status" value="1"/>
</dbReference>
<evidence type="ECO:0000256" key="2">
    <source>
        <dbReference type="SAM" id="MobiDB-lite"/>
    </source>
</evidence>
<dbReference type="AlphaFoldDB" id="A0A395S6I9"/>
<evidence type="ECO:0000256" key="1">
    <source>
        <dbReference type="ARBA" id="ARBA00011353"/>
    </source>
</evidence>
<dbReference type="InterPro" id="IPR023780">
    <property type="entry name" value="Chromo_domain"/>
</dbReference>
<dbReference type="SUPFAM" id="SSF54160">
    <property type="entry name" value="Chromo domain-like"/>
    <property type="match status" value="1"/>
</dbReference>
<proteinExistence type="predicted"/>
<dbReference type="Gene3D" id="2.40.50.40">
    <property type="match status" value="1"/>
</dbReference>
<comment type="subunit">
    <text evidence="1">Component of the NuA4 histone acetyltransferase complex.</text>
</comment>
<feature type="region of interest" description="Disordered" evidence="2">
    <location>
        <begin position="21"/>
        <end position="52"/>
    </location>
</feature>
<reference evidence="4 5" key="1">
    <citation type="journal article" date="2018" name="PLoS Pathog.">
        <title>Evolution of structural diversity of trichothecenes, a family of toxins produced by plant pathogenic and entomopathogenic fungi.</title>
        <authorList>
            <person name="Proctor R.H."/>
            <person name="McCormick S.P."/>
            <person name="Kim H.S."/>
            <person name="Cardoza R.E."/>
            <person name="Stanley A.M."/>
            <person name="Lindo L."/>
            <person name="Kelly A."/>
            <person name="Brown D.W."/>
            <person name="Lee T."/>
            <person name="Vaughan M.M."/>
            <person name="Alexander N.J."/>
            <person name="Busman M."/>
            <person name="Gutierrez S."/>
        </authorList>
    </citation>
    <scope>NUCLEOTIDE SEQUENCE [LARGE SCALE GENOMIC DNA]</scope>
    <source>
        <strain evidence="4 5">NRRL 3299</strain>
    </source>
</reference>
<evidence type="ECO:0000313" key="5">
    <source>
        <dbReference type="Proteomes" id="UP000266152"/>
    </source>
</evidence>
<accession>A0A395S6I9</accession>
<evidence type="ECO:0000313" key="4">
    <source>
        <dbReference type="EMBL" id="RGP67732.1"/>
    </source>
</evidence>
<dbReference type="Pfam" id="PF00385">
    <property type="entry name" value="Chromo"/>
    <property type="match status" value="1"/>
</dbReference>
<protein>
    <recommendedName>
        <fullName evidence="3">Chromo domain-containing protein</fullName>
    </recommendedName>
</protein>
<gene>
    <name evidence="4" type="ORF">FSPOR_5922</name>
</gene>
<dbReference type="Proteomes" id="UP000266152">
    <property type="component" value="Unassembled WGS sequence"/>
</dbReference>
<dbReference type="EMBL" id="PXOF01000079">
    <property type="protein sequence ID" value="RGP67732.1"/>
    <property type="molecule type" value="Genomic_DNA"/>
</dbReference>
<organism evidence="4 5">
    <name type="scientific">Fusarium sporotrichioides</name>
    <dbReference type="NCBI Taxonomy" id="5514"/>
    <lineage>
        <taxon>Eukaryota</taxon>
        <taxon>Fungi</taxon>
        <taxon>Dikarya</taxon>
        <taxon>Ascomycota</taxon>
        <taxon>Pezizomycotina</taxon>
        <taxon>Sordariomycetes</taxon>
        <taxon>Hypocreomycetidae</taxon>
        <taxon>Hypocreales</taxon>
        <taxon>Nectriaceae</taxon>
        <taxon>Fusarium</taxon>
    </lineage>
</organism>
<feature type="domain" description="Chromo" evidence="3">
    <location>
        <begin position="118"/>
        <end position="175"/>
    </location>
</feature>
<dbReference type="InterPro" id="IPR016197">
    <property type="entry name" value="Chromo-like_dom_sf"/>
</dbReference>
<keyword evidence="5" id="KW-1185">Reference proteome</keyword>
<evidence type="ECO:0000259" key="3">
    <source>
        <dbReference type="PROSITE" id="PS50013"/>
    </source>
</evidence>
<dbReference type="GO" id="GO:0006338">
    <property type="term" value="P:chromatin remodeling"/>
    <property type="evidence" value="ECO:0007669"/>
    <property type="project" value="UniProtKB-ARBA"/>
</dbReference>
<name>A0A395S6I9_FUSSP</name>
<sequence>MCTTYDPRIYDILSRWSFDPAKDASSSSHPQDRLLTSGLTASPDDLSQHSRAIDSADNHTCRRYSSIVNRLPTFDNGFPNENARTIPPGSDLNELRTTNRVTFHDTPSQKWPSPPTNLEVFRVIGYRTIFGRGYDEKNEFWVNWKGYPASESTWMSESLVRQIAPLQVADFNHERRLSCHRGACSNFSNLVLGFPGIRPVFIGKSDPLAEEVCGVVLTGIILVNNSKNVVLIEAGRFITSSKARLVPVDNVGDGLLNVDLWVPAPAAVRTHGVQFDGTSSGVDGVSGNACNKCTLIDGLRRVRFDGFGNSTVIVVVIVTA</sequence>